<sequence length="94" mass="10545">SRFLPDGVPSPWKLGYSLENFQQGKLPVDLRRTAFQTYKDNIRTFMMPADRCREGTASDCILRCLDPGRHGRSGSGLGRLEASWGRPEGNDSDK</sequence>
<feature type="non-terminal residue" evidence="2">
    <location>
        <position position="1"/>
    </location>
</feature>
<reference evidence="2" key="1">
    <citation type="submission" date="2021-02" db="EMBL/GenBank/DDBJ databases">
        <authorList>
            <person name="Dougan E. K."/>
            <person name="Rhodes N."/>
            <person name="Thang M."/>
            <person name="Chan C."/>
        </authorList>
    </citation>
    <scope>NUCLEOTIDE SEQUENCE</scope>
</reference>
<comment type="caution">
    <text evidence="2">The sequence shown here is derived from an EMBL/GenBank/DDBJ whole genome shotgun (WGS) entry which is preliminary data.</text>
</comment>
<evidence type="ECO:0000313" key="3">
    <source>
        <dbReference type="Proteomes" id="UP000626109"/>
    </source>
</evidence>
<proteinExistence type="predicted"/>
<protein>
    <submittedName>
        <fullName evidence="2">Uncharacterized protein</fullName>
    </submittedName>
</protein>
<dbReference type="Proteomes" id="UP000626109">
    <property type="component" value="Unassembled WGS sequence"/>
</dbReference>
<organism evidence="2 3">
    <name type="scientific">Polarella glacialis</name>
    <name type="common">Dinoflagellate</name>
    <dbReference type="NCBI Taxonomy" id="89957"/>
    <lineage>
        <taxon>Eukaryota</taxon>
        <taxon>Sar</taxon>
        <taxon>Alveolata</taxon>
        <taxon>Dinophyceae</taxon>
        <taxon>Suessiales</taxon>
        <taxon>Suessiaceae</taxon>
        <taxon>Polarella</taxon>
    </lineage>
</organism>
<dbReference type="EMBL" id="CAJNNW010000997">
    <property type="protein sequence ID" value="CAE8633685.1"/>
    <property type="molecule type" value="Genomic_DNA"/>
</dbReference>
<evidence type="ECO:0000256" key="1">
    <source>
        <dbReference type="SAM" id="MobiDB-lite"/>
    </source>
</evidence>
<gene>
    <name evidence="2" type="ORF">PGLA2088_LOCUS1305</name>
</gene>
<feature type="non-terminal residue" evidence="2">
    <location>
        <position position="94"/>
    </location>
</feature>
<dbReference type="AlphaFoldDB" id="A0A813H7B2"/>
<feature type="region of interest" description="Disordered" evidence="1">
    <location>
        <begin position="67"/>
        <end position="94"/>
    </location>
</feature>
<evidence type="ECO:0000313" key="2">
    <source>
        <dbReference type="EMBL" id="CAE8633685.1"/>
    </source>
</evidence>
<name>A0A813H7B2_POLGL</name>
<accession>A0A813H7B2</accession>